<evidence type="ECO:0000313" key="4">
    <source>
        <dbReference type="EMBL" id="CDW74569.1"/>
    </source>
</evidence>
<reference evidence="4 5" key="1">
    <citation type="submission" date="2014-06" db="EMBL/GenBank/DDBJ databases">
        <authorList>
            <person name="Swart Estienne"/>
        </authorList>
    </citation>
    <scope>NUCLEOTIDE SEQUENCE [LARGE SCALE GENOMIC DNA]</scope>
    <source>
        <strain evidence="4 5">130c</strain>
    </source>
</reference>
<comment type="similarity">
    <text evidence="1">Belongs to the cyclin family.</text>
</comment>
<dbReference type="SUPFAM" id="SSF47954">
    <property type="entry name" value="Cyclin-like"/>
    <property type="match status" value="1"/>
</dbReference>
<evidence type="ECO:0000259" key="3">
    <source>
        <dbReference type="SMART" id="SM00385"/>
    </source>
</evidence>
<dbReference type="Gene3D" id="1.10.472.10">
    <property type="entry name" value="Cyclin-like"/>
    <property type="match status" value="1"/>
</dbReference>
<evidence type="ECO:0000313" key="5">
    <source>
        <dbReference type="Proteomes" id="UP000039865"/>
    </source>
</evidence>
<dbReference type="InterPro" id="IPR013763">
    <property type="entry name" value="Cyclin-like_dom"/>
</dbReference>
<dbReference type="Pfam" id="PF00134">
    <property type="entry name" value="Cyclin_N"/>
    <property type="match status" value="1"/>
</dbReference>
<evidence type="ECO:0000256" key="2">
    <source>
        <dbReference type="SAM" id="MobiDB-lite"/>
    </source>
</evidence>
<dbReference type="OrthoDB" id="5590282at2759"/>
<keyword evidence="5" id="KW-1185">Reference proteome</keyword>
<dbReference type="InterPro" id="IPR039361">
    <property type="entry name" value="Cyclin"/>
</dbReference>
<dbReference type="EMBL" id="CCKQ01003452">
    <property type="protein sequence ID" value="CDW74569.1"/>
    <property type="molecule type" value="Genomic_DNA"/>
</dbReference>
<dbReference type="SMART" id="SM00385">
    <property type="entry name" value="CYCLIN"/>
    <property type="match status" value="1"/>
</dbReference>
<feature type="compositionally biased region" description="Basic and acidic residues" evidence="2">
    <location>
        <begin position="42"/>
        <end position="51"/>
    </location>
</feature>
<sequence>MKGYPSLHKRTSRDEDSMVRNQENQEEEPPISRRQRMTQKSRSSEYEHEYIELDSTNSEATASIGGENIENQLECSENLSAEKTLQNFKFDRRMIPRRIALAEQEQIQQSHQIQAEQEISRSSQQQQYYLQYQQLYRRLFEIYQQNLKAIDDDQQYQYEDRFTCQETLANIYSSHELQSLIDQDKKVEYLQVSNQCQFLFKLSGLRPEGTDIRLPQEYPRRKDTLQADETLSPSLNNIYCTSNSNLRDQMMRQDSLFDSPNEKNEQLPGSTLKQYENLNKILINNLLFSQKLTQTYLEITSFQLIQNGKAFLNLKERVAISDWMALFCSQKEIHRQTYYLALSYFDVIVNNLCQQILRNQFNSQKDQTLLEGLAIVSLFLACKLEEVKPPSLMQMHQCIRSNTVQQLIEIERETLKILNFKLVNFTIYDYLIAYLKIWKDINLTKIMDLELECQENIDDLSFEDKIFTFVDLLLLDIQSSTFSAALLGLAVVYLGKQISGGLSLSCDVNEKKTLEQLSFNTLYTNGDNQINEIFELVIQQAFGDLSVIQHLQQPFQFLIKFAHILDRIIHSQDESLFVPCESQVKTMAYSKNWRPEITNVILDSLNKSLNQANHSV</sequence>
<organism evidence="4 5">
    <name type="scientific">Stylonychia lemnae</name>
    <name type="common">Ciliate</name>
    <dbReference type="NCBI Taxonomy" id="5949"/>
    <lineage>
        <taxon>Eukaryota</taxon>
        <taxon>Sar</taxon>
        <taxon>Alveolata</taxon>
        <taxon>Ciliophora</taxon>
        <taxon>Intramacronucleata</taxon>
        <taxon>Spirotrichea</taxon>
        <taxon>Stichotrichia</taxon>
        <taxon>Sporadotrichida</taxon>
        <taxon>Oxytrichidae</taxon>
        <taxon>Stylonychinae</taxon>
        <taxon>Stylonychia</taxon>
    </lineage>
</organism>
<dbReference type="InParanoid" id="A0A078A1B3"/>
<proteinExistence type="inferred from homology"/>
<keyword evidence="1" id="KW-0195">Cyclin</keyword>
<dbReference type="PANTHER" id="PTHR10177">
    <property type="entry name" value="CYCLINS"/>
    <property type="match status" value="1"/>
</dbReference>
<dbReference type="AlphaFoldDB" id="A0A078A1B3"/>
<dbReference type="Proteomes" id="UP000039865">
    <property type="component" value="Unassembled WGS sequence"/>
</dbReference>
<name>A0A078A1B3_STYLE</name>
<evidence type="ECO:0000256" key="1">
    <source>
        <dbReference type="RuleBase" id="RU000383"/>
    </source>
</evidence>
<gene>
    <name evidence="4" type="primary">Contig10352.g11044</name>
    <name evidence="4" type="ORF">STYLEM_3549</name>
</gene>
<protein>
    <submittedName>
        <fullName evidence="4">G1 s-specific cyclin-e1</fullName>
    </submittedName>
</protein>
<feature type="region of interest" description="Disordered" evidence="2">
    <location>
        <begin position="1"/>
        <end position="58"/>
    </location>
</feature>
<dbReference type="InterPro" id="IPR006671">
    <property type="entry name" value="Cyclin_N"/>
</dbReference>
<feature type="domain" description="Cyclin-like" evidence="3">
    <location>
        <begin position="322"/>
        <end position="416"/>
    </location>
</feature>
<accession>A0A078A1B3</accession>
<dbReference type="InterPro" id="IPR036915">
    <property type="entry name" value="Cyclin-like_sf"/>
</dbReference>